<comment type="caution">
    <text evidence="1">The sequence shown here is derived from an EMBL/GenBank/DDBJ whole genome shotgun (WGS) entry which is preliminary data.</text>
</comment>
<protein>
    <submittedName>
        <fullName evidence="1">Uncharacterized protein</fullName>
    </submittedName>
</protein>
<dbReference type="Proteomes" id="UP000790709">
    <property type="component" value="Unassembled WGS sequence"/>
</dbReference>
<gene>
    <name evidence="1" type="ORF">BV22DRAFT_145676</name>
</gene>
<evidence type="ECO:0000313" key="2">
    <source>
        <dbReference type="Proteomes" id="UP000790709"/>
    </source>
</evidence>
<evidence type="ECO:0000313" key="1">
    <source>
        <dbReference type="EMBL" id="KAH7929161.1"/>
    </source>
</evidence>
<reference evidence="1" key="1">
    <citation type="journal article" date="2021" name="New Phytol.">
        <title>Evolutionary innovations through gain and loss of genes in the ectomycorrhizal Boletales.</title>
        <authorList>
            <person name="Wu G."/>
            <person name="Miyauchi S."/>
            <person name="Morin E."/>
            <person name="Kuo A."/>
            <person name="Drula E."/>
            <person name="Varga T."/>
            <person name="Kohler A."/>
            <person name="Feng B."/>
            <person name="Cao Y."/>
            <person name="Lipzen A."/>
            <person name="Daum C."/>
            <person name="Hundley H."/>
            <person name="Pangilinan J."/>
            <person name="Johnson J."/>
            <person name="Barry K."/>
            <person name="LaButti K."/>
            <person name="Ng V."/>
            <person name="Ahrendt S."/>
            <person name="Min B."/>
            <person name="Choi I.G."/>
            <person name="Park H."/>
            <person name="Plett J.M."/>
            <person name="Magnuson J."/>
            <person name="Spatafora J.W."/>
            <person name="Nagy L.G."/>
            <person name="Henrissat B."/>
            <person name="Grigoriev I.V."/>
            <person name="Yang Z.L."/>
            <person name="Xu J."/>
            <person name="Martin F.M."/>
        </authorList>
    </citation>
    <scope>NUCLEOTIDE SEQUENCE</scope>
    <source>
        <strain evidence="1">KUC20120723A-06</strain>
    </source>
</reference>
<accession>A0ACB8BVR1</accession>
<proteinExistence type="predicted"/>
<organism evidence="1 2">
    <name type="scientific">Leucogyrophana mollusca</name>
    <dbReference type="NCBI Taxonomy" id="85980"/>
    <lineage>
        <taxon>Eukaryota</taxon>
        <taxon>Fungi</taxon>
        <taxon>Dikarya</taxon>
        <taxon>Basidiomycota</taxon>
        <taxon>Agaricomycotina</taxon>
        <taxon>Agaricomycetes</taxon>
        <taxon>Agaricomycetidae</taxon>
        <taxon>Boletales</taxon>
        <taxon>Boletales incertae sedis</taxon>
        <taxon>Leucogyrophana</taxon>
    </lineage>
</organism>
<keyword evidence="2" id="KW-1185">Reference proteome</keyword>
<dbReference type="EMBL" id="MU266344">
    <property type="protein sequence ID" value="KAH7929161.1"/>
    <property type="molecule type" value="Genomic_DNA"/>
</dbReference>
<name>A0ACB8BVR1_9AGAM</name>
<sequence length="347" mass="37442">MASYTYPPAAPGALPPPTTNSLSREDRAHFVRSSKKLGRVLGDTPHFVDGEANDDSNLYPPADMIARPTTSSGTSLRTMDSRTSTGQQNSPQDDIWAKRKPKHLPPLLKLAFTSTDSSQPMTAVAVAADSPLPISGSSNNNNYAPLRSAPARKTSHSHSSRYSPTASSFHSPNSERRSKLERLRRKLGEEVPMEAVFPSTPTTATPKPRKTHARSRTMTANGPLAMHSDSSESIVFSISSSNSGDCREQQHTVVLKTSTRTNKYQNAPPVPPLPPNSYPHISSRAGPSRANLEEDEAGLMKPRLKPAVGSKIGSKDYVAHRRAKREGRGGMETIEMVGFMGGGMGGF</sequence>